<proteinExistence type="predicted"/>
<keyword evidence="2" id="KW-1185">Reference proteome</keyword>
<organism evidence="1 2">
    <name type="scientific">Rhizobium acidisoli</name>
    <dbReference type="NCBI Taxonomy" id="1538158"/>
    <lineage>
        <taxon>Bacteria</taxon>
        <taxon>Pseudomonadati</taxon>
        <taxon>Pseudomonadota</taxon>
        <taxon>Alphaproteobacteria</taxon>
        <taxon>Hyphomicrobiales</taxon>
        <taxon>Rhizobiaceae</taxon>
        <taxon>Rhizobium/Agrobacterium group</taxon>
        <taxon>Rhizobium</taxon>
    </lineage>
</organism>
<accession>A0AAE5TYT3</accession>
<dbReference type="RefSeq" id="WP_054182326.1">
    <property type="nucleotide sequence ID" value="NZ_CP034998.1"/>
</dbReference>
<dbReference type="PROSITE" id="PS51257">
    <property type="entry name" value="PROKAR_LIPOPROTEIN"/>
    <property type="match status" value="1"/>
</dbReference>
<evidence type="ECO:0008006" key="3">
    <source>
        <dbReference type="Google" id="ProtNLM"/>
    </source>
</evidence>
<name>A0AAE5TYT3_9HYPH</name>
<dbReference type="KEGG" id="rad:CO657_19765"/>
<dbReference type="AlphaFoldDB" id="A0AAE5TYT3"/>
<dbReference type="Proteomes" id="UP000220927">
    <property type="component" value="Chromosome"/>
</dbReference>
<gene>
    <name evidence="1" type="ORF">CO657_19765</name>
</gene>
<protein>
    <recommendedName>
        <fullName evidence="3">Lipoprotein</fullName>
    </recommendedName>
</protein>
<evidence type="ECO:0000313" key="1">
    <source>
        <dbReference type="EMBL" id="QAS80170.1"/>
    </source>
</evidence>
<evidence type="ECO:0000313" key="2">
    <source>
        <dbReference type="Proteomes" id="UP000220927"/>
    </source>
</evidence>
<dbReference type="EMBL" id="CP034998">
    <property type="protein sequence ID" value="QAS80170.1"/>
    <property type="molecule type" value="Genomic_DNA"/>
</dbReference>
<reference evidence="1 2" key="1">
    <citation type="submission" date="2019-01" db="EMBL/GenBank/DDBJ databases">
        <title>Genomic insights into the origins and evolution of symbiotic genes in the Phaseolus vulgaris microsymbionts.</title>
        <authorList>
            <person name="Tong W."/>
        </authorList>
    </citation>
    <scope>NUCLEOTIDE SEQUENCE [LARGE SCALE GENOMIC DNA]</scope>
    <source>
        <strain evidence="1 2">FH23</strain>
    </source>
</reference>
<sequence length="126" mass="13472">MDRRPIFALALMALAGCQSGADHQAQIDAMLDGRLAQYSGRPISEFMSATGMTPADAYPVSDGRVFVFRTTPVYMTLPATNVTPAVTRAAQCQLLVRTTNESKASGADAWTVRATQRSGACNNVPF</sequence>